<evidence type="ECO:0000313" key="3">
    <source>
        <dbReference type="Proteomes" id="UP000198778"/>
    </source>
</evidence>
<dbReference type="Pfam" id="PF13789">
    <property type="entry name" value="DUF4181"/>
    <property type="match status" value="1"/>
</dbReference>
<evidence type="ECO:0000313" key="2">
    <source>
        <dbReference type="EMBL" id="SDN60058.1"/>
    </source>
</evidence>
<dbReference type="AlphaFoldDB" id="A0A1H0CQD7"/>
<evidence type="ECO:0008006" key="4">
    <source>
        <dbReference type="Google" id="ProtNLM"/>
    </source>
</evidence>
<feature type="transmembrane region" description="Helical" evidence="1">
    <location>
        <begin position="57"/>
        <end position="76"/>
    </location>
</feature>
<reference evidence="3" key="1">
    <citation type="submission" date="2016-10" db="EMBL/GenBank/DDBJ databases">
        <authorList>
            <person name="Varghese N."/>
            <person name="Submissions S."/>
        </authorList>
    </citation>
    <scope>NUCLEOTIDE SEQUENCE [LARGE SCALE GENOMIC DNA]</scope>
    <source>
        <strain evidence="3">CGMCC 1.10369</strain>
    </source>
</reference>
<gene>
    <name evidence="2" type="ORF">SAMN04488053_102189</name>
</gene>
<dbReference type="Proteomes" id="UP000198778">
    <property type="component" value="Unassembled WGS sequence"/>
</dbReference>
<sequence length="143" mass="16631">MIMGVEPVFWVELILLLAGMIMMIMAFNSAMRKFFKVEKQKPFTNVHMNDVHKKADWTVRGFVILYLIVGHFANIHREPAEQIWYFNFIFILVVSIVATEGVQAVMEKKYAENPNAYKLTLSRMIFVVLLLLVLIITDFFGLI</sequence>
<feature type="transmembrane region" description="Helical" evidence="1">
    <location>
        <begin position="13"/>
        <end position="31"/>
    </location>
</feature>
<feature type="transmembrane region" description="Helical" evidence="1">
    <location>
        <begin position="123"/>
        <end position="142"/>
    </location>
</feature>
<organism evidence="2 3">
    <name type="scientific">Alkalicoccus daliensis</name>
    <dbReference type="NCBI Taxonomy" id="745820"/>
    <lineage>
        <taxon>Bacteria</taxon>
        <taxon>Bacillati</taxon>
        <taxon>Bacillota</taxon>
        <taxon>Bacilli</taxon>
        <taxon>Bacillales</taxon>
        <taxon>Bacillaceae</taxon>
        <taxon>Alkalicoccus</taxon>
    </lineage>
</organism>
<dbReference type="RefSeq" id="WP_090841436.1">
    <property type="nucleotide sequence ID" value="NZ_FNIL01000002.1"/>
</dbReference>
<evidence type="ECO:0000256" key="1">
    <source>
        <dbReference type="SAM" id="Phobius"/>
    </source>
</evidence>
<dbReference type="InterPro" id="IPR025441">
    <property type="entry name" value="DUF4181"/>
</dbReference>
<keyword evidence="3" id="KW-1185">Reference proteome</keyword>
<accession>A0A1H0CQD7</accession>
<dbReference type="EMBL" id="FNIL01000002">
    <property type="protein sequence ID" value="SDN60058.1"/>
    <property type="molecule type" value="Genomic_DNA"/>
</dbReference>
<keyword evidence="1" id="KW-0472">Membrane</keyword>
<protein>
    <recommendedName>
        <fullName evidence="4">DUF4181 domain-containing protein</fullName>
    </recommendedName>
</protein>
<keyword evidence="1" id="KW-1133">Transmembrane helix</keyword>
<keyword evidence="1" id="KW-0812">Transmembrane</keyword>
<name>A0A1H0CQD7_9BACI</name>
<dbReference type="OrthoDB" id="2428213at2"/>
<feature type="transmembrane region" description="Helical" evidence="1">
    <location>
        <begin position="82"/>
        <end position="102"/>
    </location>
</feature>
<proteinExistence type="predicted"/>